<evidence type="ECO:0000256" key="2">
    <source>
        <dbReference type="ARBA" id="ARBA00013064"/>
    </source>
</evidence>
<dbReference type="RefSeq" id="WP_264843822.1">
    <property type="nucleotide sequence ID" value="NZ_AP025628.1"/>
</dbReference>
<name>A0AA35G7D0_9FIRM</name>
<protein>
    <recommendedName>
        <fullName evidence="2">protein-tyrosine-phosphatase</fullName>
        <ecNumber evidence="2">3.1.3.48</ecNumber>
    </recommendedName>
</protein>
<accession>A0AA35G7D0</accession>
<reference evidence="6" key="1">
    <citation type="submission" date="2022-03" db="EMBL/GenBank/DDBJ databases">
        <title>Complete genome sequence of Caldinitratiruptor microaerophilus.</title>
        <authorList>
            <person name="Mukaiyama R."/>
            <person name="Nishiyama T."/>
            <person name="Ueda K."/>
        </authorList>
    </citation>
    <scope>NUCLEOTIDE SEQUENCE</scope>
    <source>
        <strain evidence="6">JCM 16183</strain>
    </source>
</reference>
<dbReference type="PANTHER" id="PTHR39181">
    <property type="entry name" value="TYROSINE-PROTEIN PHOSPHATASE YWQE"/>
    <property type="match status" value="1"/>
</dbReference>
<evidence type="ECO:0000313" key="6">
    <source>
        <dbReference type="EMBL" id="BDG59720.1"/>
    </source>
</evidence>
<dbReference type="Pfam" id="PF19567">
    <property type="entry name" value="CpsB_CapC"/>
    <property type="match status" value="1"/>
</dbReference>
<dbReference type="InterPro" id="IPR016667">
    <property type="entry name" value="Caps_polysacc_synth_CpsB/CapC"/>
</dbReference>
<evidence type="ECO:0000256" key="1">
    <source>
        <dbReference type="ARBA" id="ARBA00005750"/>
    </source>
</evidence>
<gene>
    <name evidence="6" type="ORF">caldi_08100</name>
</gene>
<dbReference type="PIRSF" id="PIRSF016557">
    <property type="entry name" value="Caps_synth_CpsB"/>
    <property type="match status" value="1"/>
</dbReference>
<dbReference type="GO" id="GO:0004725">
    <property type="term" value="F:protein tyrosine phosphatase activity"/>
    <property type="evidence" value="ECO:0007669"/>
    <property type="project" value="UniProtKB-EC"/>
</dbReference>
<dbReference type="AlphaFoldDB" id="A0AA35G7D0"/>
<dbReference type="GO" id="GO:0030145">
    <property type="term" value="F:manganese ion binding"/>
    <property type="evidence" value="ECO:0007669"/>
    <property type="project" value="InterPro"/>
</dbReference>
<dbReference type="SUPFAM" id="SSF89550">
    <property type="entry name" value="PHP domain-like"/>
    <property type="match status" value="1"/>
</dbReference>
<keyword evidence="4" id="KW-0904">Protein phosphatase</keyword>
<dbReference type="PANTHER" id="PTHR39181:SF1">
    <property type="entry name" value="TYROSINE-PROTEIN PHOSPHATASE YWQE"/>
    <property type="match status" value="1"/>
</dbReference>
<evidence type="ECO:0000313" key="7">
    <source>
        <dbReference type="Proteomes" id="UP001163687"/>
    </source>
</evidence>
<dbReference type="InterPro" id="IPR016195">
    <property type="entry name" value="Pol/histidinol_Pase-like"/>
</dbReference>
<dbReference type="Gene3D" id="3.20.20.140">
    <property type="entry name" value="Metal-dependent hydrolases"/>
    <property type="match status" value="1"/>
</dbReference>
<evidence type="ECO:0000256" key="5">
    <source>
        <dbReference type="ARBA" id="ARBA00051722"/>
    </source>
</evidence>
<dbReference type="KEGG" id="cmic:caldi_08100"/>
<dbReference type="EC" id="3.1.3.48" evidence="2"/>
<keyword evidence="3" id="KW-0378">Hydrolase</keyword>
<comment type="catalytic activity">
    <reaction evidence="5">
        <text>O-phospho-L-tyrosyl-[protein] + H2O = L-tyrosyl-[protein] + phosphate</text>
        <dbReference type="Rhea" id="RHEA:10684"/>
        <dbReference type="Rhea" id="RHEA-COMP:10136"/>
        <dbReference type="Rhea" id="RHEA-COMP:20101"/>
        <dbReference type="ChEBI" id="CHEBI:15377"/>
        <dbReference type="ChEBI" id="CHEBI:43474"/>
        <dbReference type="ChEBI" id="CHEBI:46858"/>
        <dbReference type="ChEBI" id="CHEBI:61978"/>
        <dbReference type="EC" id="3.1.3.48"/>
    </reaction>
</comment>
<comment type="similarity">
    <text evidence="1">Belongs to the metallo-dependent hydrolases superfamily. CpsB/CapC family.</text>
</comment>
<proteinExistence type="inferred from homology"/>
<organism evidence="6 7">
    <name type="scientific">Caldinitratiruptor microaerophilus</name>
    <dbReference type="NCBI Taxonomy" id="671077"/>
    <lineage>
        <taxon>Bacteria</taxon>
        <taxon>Bacillati</taxon>
        <taxon>Bacillota</taxon>
        <taxon>Clostridia</taxon>
        <taxon>Eubacteriales</taxon>
        <taxon>Symbiobacteriaceae</taxon>
        <taxon>Caldinitratiruptor</taxon>
    </lineage>
</organism>
<evidence type="ECO:0000256" key="4">
    <source>
        <dbReference type="ARBA" id="ARBA00022912"/>
    </source>
</evidence>
<sequence>MIDLHAHVLPGLDDGPADSAGALDLLEAMVRDGTSTVVASPHGVGSRYGVSGPQVLEAVRKLQDAARAAGLKVRILPGMELPLRADLVRLLRRGDALSIAGTRYVCVELPHQDLPWFTERALFELAVAGYVPVINHPERNRAIQERPDRLARMAERGVLAMLSAGSLLGDFGRTAQRLAERFLKEGSATLVASDAHGLRTRPPALAAALERAAALGKTDQLAEMEILQELASTGLTAR</sequence>
<evidence type="ECO:0000256" key="3">
    <source>
        <dbReference type="ARBA" id="ARBA00022801"/>
    </source>
</evidence>
<dbReference type="EMBL" id="AP025628">
    <property type="protein sequence ID" value="BDG59720.1"/>
    <property type="molecule type" value="Genomic_DNA"/>
</dbReference>
<dbReference type="Proteomes" id="UP001163687">
    <property type="component" value="Chromosome"/>
</dbReference>
<keyword evidence="7" id="KW-1185">Reference proteome</keyword>